<gene>
    <name evidence="4" type="ORF">BW143_09655</name>
</gene>
<accession>A0A1R1QNI7</accession>
<dbReference type="Proteomes" id="UP000187367">
    <property type="component" value="Unassembled WGS sequence"/>
</dbReference>
<protein>
    <submittedName>
        <fullName evidence="4">CBS domain-containing protein</fullName>
    </submittedName>
</protein>
<evidence type="ECO:0000259" key="3">
    <source>
        <dbReference type="PROSITE" id="PS51371"/>
    </source>
</evidence>
<evidence type="ECO:0000256" key="1">
    <source>
        <dbReference type="ARBA" id="ARBA00023122"/>
    </source>
</evidence>
<comment type="caution">
    <text evidence="4">The sequence shown here is derived from an EMBL/GenBank/DDBJ whole genome shotgun (WGS) entry which is preliminary data.</text>
</comment>
<dbReference type="EMBL" id="MTJL01000016">
    <property type="protein sequence ID" value="OMI06184.1"/>
    <property type="molecule type" value="Genomic_DNA"/>
</dbReference>
<dbReference type="Gene3D" id="3.10.580.10">
    <property type="entry name" value="CBS-domain"/>
    <property type="match status" value="1"/>
</dbReference>
<feature type="domain" description="CBS" evidence="3">
    <location>
        <begin position="8"/>
        <end position="64"/>
    </location>
</feature>
<dbReference type="InterPro" id="IPR046342">
    <property type="entry name" value="CBS_dom_sf"/>
</dbReference>
<dbReference type="SMART" id="SM00116">
    <property type="entry name" value="CBS"/>
    <property type="match status" value="2"/>
</dbReference>
<evidence type="ECO:0000313" key="4">
    <source>
        <dbReference type="EMBL" id="OMI06184.1"/>
    </source>
</evidence>
<feature type="domain" description="CBS" evidence="3">
    <location>
        <begin position="72"/>
        <end position="127"/>
    </location>
</feature>
<name>A0A1R1RVV2_9BACI</name>
<dbReference type="SUPFAM" id="SSF54631">
    <property type="entry name" value="CBS-domain pair"/>
    <property type="match status" value="1"/>
</dbReference>
<dbReference type="PROSITE" id="PS51371">
    <property type="entry name" value="CBS"/>
    <property type="match status" value="2"/>
</dbReference>
<keyword evidence="1 2" id="KW-0129">CBS domain</keyword>
<proteinExistence type="predicted"/>
<dbReference type="InterPro" id="IPR051257">
    <property type="entry name" value="Diverse_CBS-Domain"/>
</dbReference>
<dbReference type="CDD" id="cd04622">
    <property type="entry name" value="CBS_pair_HRP1_like"/>
    <property type="match status" value="1"/>
</dbReference>
<dbReference type="InterPro" id="IPR000644">
    <property type="entry name" value="CBS_dom"/>
</dbReference>
<sequence length="141" mass="14983">MNTINNAMSRQVATVSSNQTVQEAAELMSQHNVGAIPVVDQGVLKGMITDRDITLRTTAEGQDGQTPVSQIMTTNIVSGNPNMSLEEASQLMAQSQIRRLPIVENNHLVGIVALGDLAVNELSNESAGQALTNISTPTKTQ</sequence>
<dbReference type="PANTHER" id="PTHR43080:SF2">
    <property type="entry name" value="CBS DOMAIN-CONTAINING PROTEIN"/>
    <property type="match status" value="1"/>
</dbReference>
<reference evidence="4 5" key="1">
    <citation type="submission" date="2017-01" db="EMBL/GenBank/DDBJ databases">
        <title>Bacillus phylogenomics.</title>
        <authorList>
            <person name="Dunlap C."/>
        </authorList>
    </citation>
    <scope>NUCLEOTIDE SEQUENCE [LARGE SCALE GENOMIC DNA]</scope>
    <source>
        <strain evidence="4 5">NRRL B-41282</strain>
    </source>
</reference>
<dbReference type="OrthoDB" id="9802114at2"/>
<dbReference type="Pfam" id="PF00571">
    <property type="entry name" value="CBS"/>
    <property type="match status" value="2"/>
</dbReference>
<dbReference type="PANTHER" id="PTHR43080">
    <property type="entry name" value="CBS DOMAIN-CONTAINING PROTEIN CBSX3, MITOCHONDRIAL"/>
    <property type="match status" value="1"/>
</dbReference>
<evidence type="ECO:0000313" key="5">
    <source>
        <dbReference type="Proteomes" id="UP000187367"/>
    </source>
</evidence>
<keyword evidence="5" id="KW-1185">Reference proteome</keyword>
<organism evidence="4 5">
    <name type="scientific">Bacillus swezeyi</name>
    <dbReference type="NCBI Taxonomy" id="1925020"/>
    <lineage>
        <taxon>Bacteria</taxon>
        <taxon>Bacillati</taxon>
        <taxon>Bacillota</taxon>
        <taxon>Bacilli</taxon>
        <taxon>Bacillales</taxon>
        <taxon>Bacillaceae</taxon>
        <taxon>Bacillus</taxon>
    </lineage>
</organism>
<evidence type="ECO:0000256" key="2">
    <source>
        <dbReference type="PROSITE-ProRule" id="PRU00703"/>
    </source>
</evidence>
<dbReference type="AlphaFoldDB" id="A0A1R1RVV2"/>
<accession>A0A1R1RVV2</accession>